<sequence>MTVIDGPPAAPARRVTPTAHLVLPATASREEWLTARLGGIGSSDVANILEVGFKPPLHVYHDKRGELPPDPDEELDEALLWGTLHEETVAREWARRNRSVIRRVGLVAHIDARWMMCTLDRRVTECPLKRTEREKCALEVKTRNAFVAKKWKREVPDDVLAQTLWQINVTGYDHVHVAVLIGGNDYRQYTVRREGNEDLIADIVTATERMWHRIRQGRPPQPSGDPDQLIELYERLNPGRAGSVRVEGTDAVELLAEYETGRLEEKAGKAKKDSAKARMVERLGGNAVALFGDELAFSYEESAGRPAVDLELMAEQYPDAYAACVTPTTQRRIKIGKAFRMEELP</sequence>
<dbReference type="Proteomes" id="UP000253094">
    <property type="component" value="Unassembled WGS sequence"/>
</dbReference>
<organism evidence="2 3">
    <name type="scientific">Sphaerisporangium album</name>
    <dbReference type="NCBI Taxonomy" id="509200"/>
    <lineage>
        <taxon>Bacteria</taxon>
        <taxon>Bacillati</taxon>
        <taxon>Actinomycetota</taxon>
        <taxon>Actinomycetes</taxon>
        <taxon>Streptosporangiales</taxon>
        <taxon>Streptosporangiaceae</taxon>
        <taxon>Sphaerisporangium</taxon>
    </lineage>
</organism>
<accession>A0A367FBI7</accession>
<keyword evidence="3" id="KW-1185">Reference proteome</keyword>
<dbReference type="InterPro" id="IPR011335">
    <property type="entry name" value="Restrct_endonuc-II-like"/>
</dbReference>
<proteinExistence type="predicted"/>
<feature type="domain" description="YqaJ viral recombinase" evidence="1">
    <location>
        <begin position="31"/>
        <end position="173"/>
    </location>
</feature>
<dbReference type="Gene3D" id="3.90.320.10">
    <property type="match status" value="1"/>
</dbReference>
<dbReference type="OrthoDB" id="3197230at2"/>
<comment type="caution">
    <text evidence="2">The sequence shown here is derived from an EMBL/GenBank/DDBJ whole genome shotgun (WGS) entry which is preliminary data.</text>
</comment>
<evidence type="ECO:0000313" key="3">
    <source>
        <dbReference type="Proteomes" id="UP000253094"/>
    </source>
</evidence>
<gene>
    <name evidence="2" type="ORF">DQ384_26300</name>
</gene>
<dbReference type="Pfam" id="PF09588">
    <property type="entry name" value="YqaJ"/>
    <property type="match status" value="1"/>
</dbReference>
<dbReference type="AlphaFoldDB" id="A0A367FBI7"/>
<evidence type="ECO:0000259" key="1">
    <source>
        <dbReference type="Pfam" id="PF09588"/>
    </source>
</evidence>
<protein>
    <recommendedName>
        <fullName evidence="1">YqaJ viral recombinase domain-containing protein</fullName>
    </recommendedName>
</protein>
<reference evidence="2 3" key="1">
    <citation type="submission" date="2018-06" db="EMBL/GenBank/DDBJ databases">
        <title>Sphaerisporangium craniellae sp. nov., isolated from a marine sponge in the South China Sea.</title>
        <authorList>
            <person name="Li L."/>
        </authorList>
    </citation>
    <scope>NUCLEOTIDE SEQUENCE [LARGE SCALE GENOMIC DNA]</scope>
    <source>
        <strain evidence="2 3">CCTCC AA 208026</strain>
    </source>
</reference>
<dbReference type="EMBL" id="QOIL01000016">
    <property type="protein sequence ID" value="RCG27232.1"/>
    <property type="molecule type" value="Genomic_DNA"/>
</dbReference>
<dbReference type="InterPro" id="IPR017482">
    <property type="entry name" value="Lambda-type_endonuclease"/>
</dbReference>
<dbReference type="InterPro" id="IPR011604">
    <property type="entry name" value="PDDEXK-like_dom_sf"/>
</dbReference>
<evidence type="ECO:0000313" key="2">
    <source>
        <dbReference type="EMBL" id="RCG27232.1"/>
    </source>
</evidence>
<dbReference type="SUPFAM" id="SSF52980">
    <property type="entry name" value="Restriction endonuclease-like"/>
    <property type="match status" value="1"/>
</dbReference>
<name>A0A367FBI7_9ACTN</name>
<dbReference type="InterPro" id="IPR019080">
    <property type="entry name" value="YqaJ_viral_recombinase"/>
</dbReference>
<dbReference type="NCBIfam" id="TIGR03033">
    <property type="entry name" value="phage_rel_nuc"/>
    <property type="match status" value="1"/>
</dbReference>
<dbReference type="RefSeq" id="WP_114031571.1">
    <property type="nucleotide sequence ID" value="NZ_QOIL01000016.1"/>
</dbReference>